<sequence length="73" mass="7602">MREGRLAGAAAVAVKGRKTVSRMEAAAILALQRRQGGQEQSPVPSVSSLSVCADTHHLLSRHPSSSAGLSLRP</sequence>
<evidence type="ECO:0000313" key="1">
    <source>
        <dbReference type="EMBL" id="GJM97430.1"/>
    </source>
</evidence>
<name>A0AAV5CH35_ELECO</name>
<reference evidence="1" key="1">
    <citation type="journal article" date="2018" name="DNA Res.">
        <title>Multiple hybrid de novo genome assembly of finger millet, an orphan allotetraploid crop.</title>
        <authorList>
            <person name="Hatakeyama M."/>
            <person name="Aluri S."/>
            <person name="Balachadran M.T."/>
            <person name="Sivarajan S.R."/>
            <person name="Patrignani A."/>
            <person name="Gruter S."/>
            <person name="Poveda L."/>
            <person name="Shimizu-Inatsugi R."/>
            <person name="Baeten J."/>
            <person name="Francoijs K.J."/>
            <person name="Nataraja K.N."/>
            <person name="Reddy Y.A.N."/>
            <person name="Phadnis S."/>
            <person name="Ravikumar R.L."/>
            <person name="Schlapbach R."/>
            <person name="Sreeman S.M."/>
            <person name="Shimizu K.K."/>
        </authorList>
    </citation>
    <scope>NUCLEOTIDE SEQUENCE</scope>
</reference>
<dbReference type="Proteomes" id="UP001054889">
    <property type="component" value="Unassembled WGS sequence"/>
</dbReference>
<proteinExistence type="predicted"/>
<accession>A0AAV5CH35</accession>
<protein>
    <submittedName>
        <fullName evidence="1">Uncharacterized protein</fullName>
    </submittedName>
</protein>
<dbReference type="AlphaFoldDB" id="A0AAV5CH35"/>
<gene>
    <name evidence="1" type="primary">ga14357</name>
    <name evidence="1" type="ORF">PR202_ga14357</name>
</gene>
<dbReference type="EMBL" id="BQKI01000007">
    <property type="protein sequence ID" value="GJM97430.1"/>
    <property type="molecule type" value="Genomic_DNA"/>
</dbReference>
<evidence type="ECO:0000313" key="2">
    <source>
        <dbReference type="Proteomes" id="UP001054889"/>
    </source>
</evidence>
<keyword evidence="2" id="KW-1185">Reference proteome</keyword>
<reference evidence="1" key="2">
    <citation type="submission" date="2021-12" db="EMBL/GenBank/DDBJ databases">
        <title>Resequencing data analysis of finger millet.</title>
        <authorList>
            <person name="Hatakeyama M."/>
            <person name="Aluri S."/>
            <person name="Balachadran M.T."/>
            <person name="Sivarajan S.R."/>
            <person name="Poveda L."/>
            <person name="Shimizu-Inatsugi R."/>
            <person name="Schlapbach R."/>
            <person name="Sreeman S.M."/>
            <person name="Shimizu K.K."/>
        </authorList>
    </citation>
    <scope>NUCLEOTIDE SEQUENCE</scope>
</reference>
<comment type="caution">
    <text evidence="1">The sequence shown here is derived from an EMBL/GenBank/DDBJ whole genome shotgun (WGS) entry which is preliminary data.</text>
</comment>
<organism evidence="1 2">
    <name type="scientific">Eleusine coracana subsp. coracana</name>
    <dbReference type="NCBI Taxonomy" id="191504"/>
    <lineage>
        <taxon>Eukaryota</taxon>
        <taxon>Viridiplantae</taxon>
        <taxon>Streptophyta</taxon>
        <taxon>Embryophyta</taxon>
        <taxon>Tracheophyta</taxon>
        <taxon>Spermatophyta</taxon>
        <taxon>Magnoliopsida</taxon>
        <taxon>Liliopsida</taxon>
        <taxon>Poales</taxon>
        <taxon>Poaceae</taxon>
        <taxon>PACMAD clade</taxon>
        <taxon>Chloridoideae</taxon>
        <taxon>Cynodonteae</taxon>
        <taxon>Eleusininae</taxon>
        <taxon>Eleusine</taxon>
    </lineage>
</organism>